<dbReference type="PROSITE" id="PS50007">
    <property type="entry name" value="PIPLC_X_DOMAIN"/>
    <property type="match status" value="1"/>
</dbReference>
<feature type="domain" description="Phosphatidylinositol-specific phospholipase C X" evidence="1">
    <location>
        <begin position="154"/>
        <end position="316"/>
    </location>
</feature>
<dbReference type="RefSeq" id="XP_006567446.1">
    <property type="nucleotide sequence ID" value="XM_006567383.3"/>
</dbReference>
<dbReference type="GeneID" id="726934"/>
<dbReference type="InterPro" id="IPR017946">
    <property type="entry name" value="PLC-like_Pdiesterase_TIM-brl"/>
</dbReference>
<dbReference type="OrthoDB" id="1046782at2759"/>
<accession>A0A7M7GXA6</accession>
<dbReference type="CDD" id="cd08622">
    <property type="entry name" value="PI-PLCXDc_CG14945_like"/>
    <property type="match status" value="1"/>
</dbReference>
<dbReference type="GO" id="GO:0008081">
    <property type="term" value="F:phosphoric diester hydrolase activity"/>
    <property type="evidence" value="ECO:0007669"/>
    <property type="project" value="InterPro"/>
</dbReference>
<dbReference type="Gene3D" id="3.20.20.190">
    <property type="entry name" value="Phosphatidylinositol (PI) phosphodiesterase"/>
    <property type="match status" value="1"/>
</dbReference>
<accession>A0A8B6Z7R3</accession>
<dbReference type="SMART" id="SM00148">
    <property type="entry name" value="PLCXc"/>
    <property type="match status" value="1"/>
</dbReference>
<evidence type="ECO:0000259" key="1">
    <source>
        <dbReference type="SMART" id="SM00148"/>
    </source>
</evidence>
<dbReference type="InterPro" id="IPR000909">
    <property type="entry name" value="PLipase_C_PInositol-sp_X_dom"/>
</dbReference>
<evidence type="ECO:0000313" key="3">
    <source>
        <dbReference type="Proteomes" id="UP000005203"/>
    </source>
</evidence>
<protein>
    <submittedName>
        <fullName evidence="4">PI-PLC X domain-containing protein 1 isoform X1</fullName>
    </submittedName>
</protein>
<evidence type="ECO:0000313" key="2">
    <source>
        <dbReference type="EnsemblMetazoa" id="XP_006567446"/>
    </source>
</evidence>
<dbReference type="PANTHER" id="PTHR13593:SF149">
    <property type="entry name" value="PHOSPHATIDYLINOSITOL-SPECIFIC PHOSPHOLIPASE C X DOMAIN CONTAINING, ISOFORM A"/>
    <property type="match status" value="1"/>
</dbReference>
<organism evidence="2">
    <name type="scientific">Apis mellifera</name>
    <name type="common">Honeybee</name>
    <dbReference type="NCBI Taxonomy" id="7460"/>
    <lineage>
        <taxon>Eukaryota</taxon>
        <taxon>Metazoa</taxon>
        <taxon>Ecdysozoa</taxon>
        <taxon>Arthropoda</taxon>
        <taxon>Hexapoda</taxon>
        <taxon>Insecta</taxon>
        <taxon>Pterygota</taxon>
        <taxon>Neoptera</taxon>
        <taxon>Endopterygota</taxon>
        <taxon>Hymenoptera</taxon>
        <taxon>Apocrita</taxon>
        <taxon>Aculeata</taxon>
        <taxon>Apoidea</taxon>
        <taxon>Anthophila</taxon>
        <taxon>Apidae</taxon>
        <taxon>Apis</taxon>
    </lineage>
</organism>
<proteinExistence type="predicted"/>
<dbReference type="Proteomes" id="UP000005203">
    <property type="component" value="Linkage group LG9"/>
</dbReference>
<dbReference type="PANTHER" id="PTHR13593">
    <property type="match status" value="1"/>
</dbReference>
<sequence>MTVHSSTFYSVNTLIQYTTSIFLVLFTISNDISSAKICNASSENWQSRIGILISPIISGSMMREIEIYWNNVNIEPEDKISLYAEDSNGLRREIYTVAPNDSSGIQKTGVLAEFVPSANLSFVSKCLKYGTIWKTKGGDVKKMHCLKTYPTWMKDMKDILGPLRVKDIFLPGTHDSAAYDVNGTIISIISKFAVTQDLDILGQLIHGVRYLDIRLGHYPDNSEIWWTIHGPFYRSVPLKTVADHVKNFLDNTEEIVIMDIREFAVGFNNYSDHLALVSHLEEEFRDYYLRRDNGQGWGITLNEIWSSGKRLIIGYEDSKVVANHASVWPCVTHKWGNVKTVEDLYKYLHKIETNNRRDGILRPRSAMAELTPDFKDIISNRLGDLRDMADRVNLNVTNWYSTIWQYTANIVATDFVRDTDIVRVAIKSNKNRYLYCKDKDRLI</sequence>
<dbReference type="GO" id="GO:0006629">
    <property type="term" value="P:lipid metabolic process"/>
    <property type="evidence" value="ECO:0007669"/>
    <property type="project" value="InterPro"/>
</dbReference>
<reference evidence="2" key="1">
    <citation type="submission" date="2021-01" db="UniProtKB">
        <authorList>
            <consortium name="EnsemblMetazoa"/>
        </authorList>
    </citation>
    <scope>IDENTIFICATION</scope>
    <source>
        <strain evidence="2">DH4</strain>
    </source>
</reference>
<dbReference type="EnsemblMetazoa" id="XM_006567383">
    <property type="protein sequence ID" value="XP_006567446"/>
    <property type="gene ID" value="LOC726934"/>
</dbReference>
<keyword evidence="3" id="KW-1185">Reference proteome</keyword>
<reference evidence="4" key="2">
    <citation type="submission" date="2025-04" db="UniProtKB">
        <authorList>
            <consortium name="RefSeq"/>
        </authorList>
    </citation>
    <scope>IDENTIFICATION</scope>
    <source>
        <strain evidence="4">DH4</strain>
        <tissue evidence="4">Whole body</tissue>
    </source>
</reference>
<gene>
    <name evidence="2" type="primary">726934</name>
    <name evidence="4" type="synonym">LOC726934</name>
</gene>
<evidence type="ECO:0000313" key="4">
    <source>
        <dbReference type="RefSeq" id="XP_006567446.1"/>
    </source>
</evidence>
<name>A0A7M7GXA6_APIME</name>
<dbReference type="InterPro" id="IPR051057">
    <property type="entry name" value="PI-PLC_domain"/>
</dbReference>
<dbReference type="AlphaFoldDB" id="A0A7M7GXA6"/>
<dbReference type="SUPFAM" id="SSF51695">
    <property type="entry name" value="PLC-like phosphodiesterases"/>
    <property type="match status" value="1"/>
</dbReference>